<evidence type="ECO:0000313" key="2">
    <source>
        <dbReference type="Proteomes" id="UP000466187"/>
    </source>
</evidence>
<reference evidence="1 2" key="1">
    <citation type="journal article" date="2019" name="Emerg. Microbes Infect.">
        <title>Comprehensive subspecies identification of 175 nontuberculous mycobacteria species based on 7547 genomic profiles.</title>
        <authorList>
            <person name="Matsumoto Y."/>
            <person name="Kinjo T."/>
            <person name="Motooka D."/>
            <person name="Nabeya D."/>
            <person name="Jung N."/>
            <person name="Uechi K."/>
            <person name="Horii T."/>
            <person name="Iida T."/>
            <person name="Fujita J."/>
            <person name="Nakamura S."/>
        </authorList>
    </citation>
    <scope>NUCLEOTIDE SEQUENCE [LARGE SCALE GENOMIC DNA]</scope>
    <source>
        <strain evidence="1 2">JCM 12688</strain>
    </source>
</reference>
<sequence>MNLVETQIVSPALQQCELGATRQRAGQRFGKPWQIPIDQLALQRDGRCRYDDRLVGGDRARDRGNQVREGFPGTRAGLDGEVFAAFEGMCHRLGHLDLAGAFCTAECGDRRCQQFGDVSGLARDYSW</sequence>
<dbReference type="KEGG" id="mgad:MGAD_55690"/>
<evidence type="ECO:0000313" key="1">
    <source>
        <dbReference type="EMBL" id="BBZ21234.1"/>
    </source>
</evidence>
<name>A0A7I7WUL8_MYCGU</name>
<organism evidence="1 2">
    <name type="scientific">Mycolicibacterium gadium</name>
    <name type="common">Mycobacterium gadium</name>
    <dbReference type="NCBI Taxonomy" id="1794"/>
    <lineage>
        <taxon>Bacteria</taxon>
        <taxon>Bacillati</taxon>
        <taxon>Actinomycetota</taxon>
        <taxon>Actinomycetes</taxon>
        <taxon>Mycobacteriales</taxon>
        <taxon>Mycobacteriaceae</taxon>
        <taxon>Mycolicibacterium</taxon>
    </lineage>
</organism>
<dbReference type="AlphaFoldDB" id="A0A7I7WUL8"/>
<protein>
    <submittedName>
        <fullName evidence="1">Uncharacterized protein</fullName>
    </submittedName>
</protein>
<accession>A0A7I7WUL8</accession>
<gene>
    <name evidence="1" type="ORF">MGAD_55690</name>
</gene>
<proteinExistence type="predicted"/>
<dbReference type="EMBL" id="AP022608">
    <property type="protein sequence ID" value="BBZ21234.1"/>
    <property type="molecule type" value="Genomic_DNA"/>
</dbReference>
<dbReference type="Proteomes" id="UP000466187">
    <property type="component" value="Chromosome"/>
</dbReference>